<evidence type="ECO:0000313" key="10">
    <source>
        <dbReference type="Proteomes" id="UP001153069"/>
    </source>
</evidence>
<dbReference type="InterPro" id="IPR006620">
    <property type="entry name" value="Pro_4_hyd_alph"/>
</dbReference>
<feature type="chain" id="PRO_5040282339" evidence="7">
    <location>
        <begin position="27"/>
        <end position="615"/>
    </location>
</feature>
<evidence type="ECO:0000256" key="5">
    <source>
        <dbReference type="ARBA" id="ARBA00023004"/>
    </source>
</evidence>
<evidence type="ECO:0000256" key="7">
    <source>
        <dbReference type="SAM" id="SignalP"/>
    </source>
</evidence>
<keyword evidence="4" id="KW-0560">Oxidoreductase</keyword>
<comment type="caution">
    <text evidence="9">The sequence shown here is derived from an EMBL/GenBank/DDBJ whole genome shotgun (WGS) entry which is preliminary data.</text>
</comment>
<dbReference type="InterPro" id="IPR045054">
    <property type="entry name" value="P4HA-like"/>
</dbReference>
<dbReference type="InterPro" id="IPR005123">
    <property type="entry name" value="Oxoglu/Fe-dep_dioxygenase_dom"/>
</dbReference>
<keyword evidence="10" id="KW-1185">Reference proteome</keyword>
<gene>
    <name evidence="9" type="ORF">SEMRO_729_G193800.1</name>
</gene>
<accession>A0A9N8HHS7</accession>
<evidence type="ECO:0000256" key="3">
    <source>
        <dbReference type="ARBA" id="ARBA00022964"/>
    </source>
</evidence>
<dbReference type="GO" id="GO:0005783">
    <property type="term" value="C:endoplasmic reticulum"/>
    <property type="evidence" value="ECO:0007669"/>
    <property type="project" value="TreeGrafter"/>
</dbReference>
<evidence type="ECO:0000256" key="4">
    <source>
        <dbReference type="ARBA" id="ARBA00023002"/>
    </source>
</evidence>
<proteinExistence type="predicted"/>
<evidence type="ECO:0000259" key="8">
    <source>
        <dbReference type="PROSITE" id="PS51471"/>
    </source>
</evidence>
<dbReference type="PROSITE" id="PS51471">
    <property type="entry name" value="FE2OG_OXY"/>
    <property type="match status" value="1"/>
</dbReference>
<evidence type="ECO:0000256" key="2">
    <source>
        <dbReference type="ARBA" id="ARBA00022723"/>
    </source>
</evidence>
<feature type="signal peptide" evidence="7">
    <location>
        <begin position="1"/>
        <end position="26"/>
    </location>
</feature>
<dbReference type="Gene3D" id="2.60.120.620">
    <property type="entry name" value="q2cbj1_9rhob like domain"/>
    <property type="match status" value="1"/>
</dbReference>
<reference evidence="9" key="1">
    <citation type="submission" date="2020-06" db="EMBL/GenBank/DDBJ databases">
        <authorList>
            <consortium name="Plant Systems Biology data submission"/>
        </authorList>
    </citation>
    <scope>NUCLEOTIDE SEQUENCE</scope>
    <source>
        <strain evidence="9">D6</strain>
    </source>
</reference>
<feature type="region of interest" description="Disordered" evidence="6">
    <location>
        <begin position="505"/>
        <end position="526"/>
    </location>
</feature>
<dbReference type="Pfam" id="PF13640">
    <property type="entry name" value="2OG-FeII_Oxy_3"/>
    <property type="match status" value="1"/>
</dbReference>
<keyword evidence="3" id="KW-0223">Dioxygenase</keyword>
<keyword evidence="7" id="KW-0732">Signal</keyword>
<keyword evidence="2" id="KW-0479">Metal-binding</keyword>
<protein>
    <submittedName>
        <fullName evidence="9">Prolyl 4-hydroxylase</fullName>
    </submittedName>
</protein>
<dbReference type="Proteomes" id="UP001153069">
    <property type="component" value="Unassembled WGS sequence"/>
</dbReference>
<sequence>MKTSHCYHVLAALSFWILAVVYGSEAGGTLSQNNQEEPWVVHRVKTWLEKHKAKLSRLVHRNSKNNQKNQDSFEAPRVVENFLSADEATQLLQRYQPLLHDSQERDGGHVKSSSQYRSSRSVRLPPLGDKLVFAVEQRAAALAGYPVDRVEDFQLACYNHAQLYALHRDDAAANTNPNTKRVATVLIYIQAPIRGGNTLFTMRPLEEETDLKLRQPLRTEQDAVELFQHYCKSHCRQPNKKKRFNKHHVVVEPSVGRAVTWDNWKKNNTVFMKESTHGACPVWKGQKCVIQQWIASDALPLRRHNLLAIVPLGAEYSYHSAIHDTTTTSATQNCFPDVSTQQGKYMSELCADLSTSLSTITKLQEGPYENVGALHLDNTGFSTTLPFHTIFADNDDDNTSSSSKGCTLLFWVSKPQSGLTLVSWEHDKLGRIQLQQVEGFQLELSWAGTASSTTVDNNSSSLAILSIDPEDWYDWSWVSVYTSLSQVSVKVHSRGGYVLGQALAESPHATTTRDDESCSTADEQPSQQQVKLSLFTATLMTHRSTDDGKAAASGTSTAFVEQEQTAAFTKKAPANNNNIVLPSVDVSFLLLYKGRLDDSDAAQLRRQAKRYDATS</sequence>
<name>A0A9N8HHS7_9STRA</name>
<dbReference type="PANTHER" id="PTHR10869">
    <property type="entry name" value="PROLYL 4-HYDROXYLASE ALPHA SUBUNIT"/>
    <property type="match status" value="1"/>
</dbReference>
<dbReference type="GO" id="GO:0005506">
    <property type="term" value="F:iron ion binding"/>
    <property type="evidence" value="ECO:0007669"/>
    <property type="project" value="InterPro"/>
</dbReference>
<dbReference type="EMBL" id="CAICTM010000728">
    <property type="protein sequence ID" value="CAB9515633.1"/>
    <property type="molecule type" value="Genomic_DNA"/>
</dbReference>
<evidence type="ECO:0000313" key="9">
    <source>
        <dbReference type="EMBL" id="CAB9515633.1"/>
    </source>
</evidence>
<dbReference type="GO" id="GO:0031418">
    <property type="term" value="F:L-ascorbic acid binding"/>
    <property type="evidence" value="ECO:0007669"/>
    <property type="project" value="InterPro"/>
</dbReference>
<dbReference type="SMART" id="SM00702">
    <property type="entry name" value="P4Hc"/>
    <property type="match status" value="1"/>
</dbReference>
<dbReference type="OrthoDB" id="420380at2759"/>
<comment type="cofactor">
    <cofactor evidence="1">
        <name>L-ascorbate</name>
        <dbReference type="ChEBI" id="CHEBI:38290"/>
    </cofactor>
</comment>
<dbReference type="AlphaFoldDB" id="A0A9N8HHS7"/>
<feature type="region of interest" description="Disordered" evidence="6">
    <location>
        <begin position="102"/>
        <end position="121"/>
    </location>
</feature>
<dbReference type="PANTHER" id="PTHR10869:SF246">
    <property type="entry name" value="TRANSMEMBRANE PROLYL 4-HYDROXYLASE"/>
    <property type="match status" value="1"/>
</dbReference>
<evidence type="ECO:0000256" key="1">
    <source>
        <dbReference type="ARBA" id="ARBA00001961"/>
    </source>
</evidence>
<feature type="compositionally biased region" description="Low complexity" evidence="6">
    <location>
        <begin position="112"/>
        <end position="121"/>
    </location>
</feature>
<dbReference type="GO" id="GO:0004656">
    <property type="term" value="F:procollagen-proline 4-dioxygenase activity"/>
    <property type="evidence" value="ECO:0007669"/>
    <property type="project" value="TreeGrafter"/>
</dbReference>
<evidence type="ECO:0000256" key="6">
    <source>
        <dbReference type="SAM" id="MobiDB-lite"/>
    </source>
</evidence>
<keyword evidence="5" id="KW-0408">Iron</keyword>
<dbReference type="InterPro" id="IPR044862">
    <property type="entry name" value="Pro_4_hyd_alph_FE2OG_OXY"/>
</dbReference>
<feature type="domain" description="Fe2OG dioxygenase" evidence="8">
    <location>
        <begin position="149"/>
        <end position="296"/>
    </location>
</feature>
<organism evidence="9 10">
    <name type="scientific">Seminavis robusta</name>
    <dbReference type="NCBI Taxonomy" id="568900"/>
    <lineage>
        <taxon>Eukaryota</taxon>
        <taxon>Sar</taxon>
        <taxon>Stramenopiles</taxon>
        <taxon>Ochrophyta</taxon>
        <taxon>Bacillariophyta</taxon>
        <taxon>Bacillariophyceae</taxon>
        <taxon>Bacillariophycidae</taxon>
        <taxon>Naviculales</taxon>
        <taxon>Naviculaceae</taxon>
        <taxon>Seminavis</taxon>
    </lineage>
</organism>